<gene>
    <name evidence="2" type="ORF">T07_7922</name>
</gene>
<dbReference type="Proteomes" id="UP000054630">
    <property type="component" value="Unassembled WGS sequence"/>
</dbReference>
<comment type="caution">
    <text evidence="2">The sequence shown here is derived from an EMBL/GenBank/DDBJ whole genome shotgun (WGS) entry which is preliminary data.</text>
</comment>
<accession>A0A0V0RYA8</accession>
<protein>
    <submittedName>
        <fullName evidence="2">Uncharacterized protein</fullName>
    </submittedName>
</protein>
<evidence type="ECO:0000256" key="1">
    <source>
        <dbReference type="SAM" id="Phobius"/>
    </source>
</evidence>
<dbReference type="AlphaFoldDB" id="A0A0V0RYA8"/>
<feature type="transmembrane region" description="Helical" evidence="1">
    <location>
        <begin position="52"/>
        <end position="79"/>
    </location>
</feature>
<keyword evidence="3" id="KW-1185">Reference proteome</keyword>
<dbReference type="EMBL" id="JYDL01000059">
    <property type="protein sequence ID" value="KRX19428.1"/>
    <property type="molecule type" value="Genomic_DNA"/>
</dbReference>
<proteinExistence type="predicted"/>
<keyword evidence="1" id="KW-1133">Transmembrane helix</keyword>
<keyword evidence="1" id="KW-0812">Transmembrane</keyword>
<organism evidence="2 3">
    <name type="scientific">Trichinella nelsoni</name>
    <dbReference type="NCBI Taxonomy" id="6336"/>
    <lineage>
        <taxon>Eukaryota</taxon>
        <taxon>Metazoa</taxon>
        <taxon>Ecdysozoa</taxon>
        <taxon>Nematoda</taxon>
        <taxon>Enoplea</taxon>
        <taxon>Dorylaimia</taxon>
        <taxon>Trichinellida</taxon>
        <taxon>Trichinellidae</taxon>
        <taxon>Trichinella</taxon>
    </lineage>
</organism>
<sequence>MISAVFNIFRSHGWKIVYSALLSIYLITESIFQDVIDAATDQMKRSEETRNIIFYLGIFTFQNFVQLILSTSVAVNNGLLRANLIIRKFIQN</sequence>
<evidence type="ECO:0000313" key="2">
    <source>
        <dbReference type="EMBL" id="KRX19428.1"/>
    </source>
</evidence>
<evidence type="ECO:0000313" key="3">
    <source>
        <dbReference type="Proteomes" id="UP000054630"/>
    </source>
</evidence>
<keyword evidence="1" id="KW-0472">Membrane</keyword>
<name>A0A0V0RYA8_9BILA</name>
<reference evidence="2 3" key="1">
    <citation type="submission" date="2015-01" db="EMBL/GenBank/DDBJ databases">
        <title>Evolution of Trichinella species and genotypes.</title>
        <authorList>
            <person name="Korhonen P.K."/>
            <person name="Edoardo P."/>
            <person name="Giuseppe L.R."/>
            <person name="Gasser R.B."/>
        </authorList>
    </citation>
    <scope>NUCLEOTIDE SEQUENCE [LARGE SCALE GENOMIC DNA]</scope>
    <source>
        <strain evidence="2">ISS37</strain>
    </source>
</reference>